<dbReference type="InterPro" id="IPR000535">
    <property type="entry name" value="MSP_dom"/>
</dbReference>
<name>A0AAN8F0N7_TRICO</name>
<dbReference type="InterPro" id="IPR013783">
    <property type="entry name" value="Ig-like_fold"/>
</dbReference>
<feature type="non-terminal residue" evidence="2">
    <location>
        <position position="1"/>
    </location>
</feature>
<gene>
    <name evidence="2" type="ORF">GCK32_018797</name>
</gene>
<organism evidence="2 3">
    <name type="scientific">Trichostrongylus colubriformis</name>
    <name type="common">Black scour worm</name>
    <dbReference type="NCBI Taxonomy" id="6319"/>
    <lineage>
        <taxon>Eukaryota</taxon>
        <taxon>Metazoa</taxon>
        <taxon>Ecdysozoa</taxon>
        <taxon>Nematoda</taxon>
        <taxon>Chromadorea</taxon>
        <taxon>Rhabditida</taxon>
        <taxon>Rhabditina</taxon>
        <taxon>Rhabditomorpha</taxon>
        <taxon>Strongyloidea</taxon>
        <taxon>Trichostrongylidae</taxon>
        <taxon>Trichostrongylus</taxon>
    </lineage>
</organism>
<dbReference type="Proteomes" id="UP001331761">
    <property type="component" value="Unassembled WGS sequence"/>
</dbReference>
<feature type="domain" description="MSP" evidence="1">
    <location>
        <begin position="1"/>
        <end position="103"/>
    </location>
</feature>
<dbReference type="InterPro" id="IPR008962">
    <property type="entry name" value="PapD-like_sf"/>
</dbReference>
<keyword evidence="3" id="KW-1185">Reference proteome</keyword>
<evidence type="ECO:0000259" key="1">
    <source>
        <dbReference type="PROSITE" id="PS50202"/>
    </source>
</evidence>
<proteinExistence type="predicted"/>
<reference evidence="2 3" key="1">
    <citation type="submission" date="2019-10" db="EMBL/GenBank/DDBJ databases">
        <title>Assembly and Annotation for the nematode Trichostrongylus colubriformis.</title>
        <authorList>
            <person name="Martin J."/>
        </authorList>
    </citation>
    <scope>NUCLEOTIDE SEQUENCE [LARGE SCALE GENOMIC DNA]</scope>
    <source>
        <strain evidence="2">G859</strain>
        <tissue evidence="2">Whole worm</tissue>
    </source>
</reference>
<dbReference type="Pfam" id="PF00635">
    <property type="entry name" value="Motile_Sperm"/>
    <property type="match status" value="1"/>
</dbReference>
<accession>A0AAN8F0N7</accession>
<dbReference type="PROSITE" id="PS50202">
    <property type="entry name" value="MSP"/>
    <property type="match status" value="1"/>
</dbReference>
<dbReference type="AlphaFoldDB" id="A0AAN8F0N7"/>
<sequence>VSGNNWESSLNLQNTSQCGILFKVKCTSNARIEIDDCADILLPGNEVQVPFRRKGDACGNDELMVLYCLVGKQWLDESSSAFRCWERVKKQGVSIKRKIVKIIQKP</sequence>
<protein>
    <submittedName>
        <fullName evidence="2">MSP domain-containing protein</fullName>
    </submittedName>
</protein>
<evidence type="ECO:0000313" key="3">
    <source>
        <dbReference type="Proteomes" id="UP001331761"/>
    </source>
</evidence>
<dbReference type="SUPFAM" id="SSF49354">
    <property type="entry name" value="PapD-like"/>
    <property type="match status" value="1"/>
</dbReference>
<evidence type="ECO:0000313" key="2">
    <source>
        <dbReference type="EMBL" id="KAK5971406.1"/>
    </source>
</evidence>
<dbReference type="Gene3D" id="2.60.40.10">
    <property type="entry name" value="Immunoglobulins"/>
    <property type="match status" value="1"/>
</dbReference>
<dbReference type="EMBL" id="WIXE01017825">
    <property type="protein sequence ID" value="KAK5971406.1"/>
    <property type="molecule type" value="Genomic_DNA"/>
</dbReference>
<comment type="caution">
    <text evidence="2">The sequence shown here is derived from an EMBL/GenBank/DDBJ whole genome shotgun (WGS) entry which is preliminary data.</text>
</comment>